<dbReference type="Proteomes" id="UP000197535">
    <property type="component" value="Unassembled WGS sequence"/>
</dbReference>
<accession>A0A254T7E9</accession>
<dbReference type="EMBL" id="LSTO01000003">
    <property type="protein sequence ID" value="OWW18570.1"/>
    <property type="molecule type" value="Genomic_DNA"/>
</dbReference>
<keyword evidence="2" id="KW-0808">Transferase</keyword>
<evidence type="ECO:0000259" key="1">
    <source>
        <dbReference type="PROSITE" id="PS51186"/>
    </source>
</evidence>
<dbReference type="PANTHER" id="PTHR43415">
    <property type="entry name" value="SPERMIDINE N(1)-ACETYLTRANSFERASE"/>
    <property type="match status" value="1"/>
</dbReference>
<dbReference type="InterPro" id="IPR016181">
    <property type="entry name" value="Acyl_CoA_acyltransferase"/>
</dbReference>
<gene>
    <name evidence="2" type="ORF">AYR66_00730</name>
</gene>
<protein>
    <submittedName>
        <fullName evidence="2">Acyltransferase</fullName>
    </submittedName>
</protein>
<dbReference type="AlphaFoldDB" id="A0A254T7E9"/>
<dbReference type="RefSeq" id="WP_088710297.1">
    <property type="nucleotide sequence ID" value="NZ_LSTO01000003.1"/>
</dbReference>
<dbReference type="Pfam" id="PF13302">
    <property type="entry name" value="Acetyltransf_3"/>
    <property type="match status" value="1"/>
</dbReference>
<keyword evidence="2" id="KW-0012">Acyltransferase</keyword>
<dbReference type="PROSITE" id="PS51186">
    <property type="entry name" value="GNAT"/>
    <property type="match status" value="1"/>
</dbReference>
<dbReference type="GO" id="GO:0016747">
    <property type="term" value="F:acyltransferase activity, transferring groups other than amino-acyl groups"/>
    <property type="evidence" value="ECO:0007669"/>
    <property type="project" value="InterPro"/>
</dbReference>
<comment type="caution">
    <text evidence="2">The sequence shown here is derived from an EMBL/GenBank/DDBJ whole genome shotgun (WGS) entry which is preliminary data.</text>
</comment>
<dbReference type="Gene3D" id="3.40.630.30">
    <property type="match status" value="1"/>
</dbReference>
<sequence length="187" mass="21662">MNIHGKRVVLRAPEMRDAETLNDWANDTDVWKIMGGWHFPYSRQSTEKWILNQDNANLAGHRFCVEAEDLGLIGTASLINIDWKNRHAWHGMMLGRAQARGKGFGLDTVMAVMRYAFDELGLVRLDSAVMETNTRSLGFYTESCGWEVEGRRKNWFFGDGKYHDQIMIGITRESYRELIERTGYWHA</sequence>
<feature type="domain" description="N-acetyltransferase" evidence="1">
    <location>
        <begin position="8"/>
        <end position="169"/>
    </location>
</feature>
<dbReference type="InterPro" id="IPR000182">
    <property type="entry name" value="GNAT_dom"/>
</dbReference>
<reference evidence="2 3" key="1">
    <citation type="submission" date="2016-02" db="EMBL/GenBank/DDBJ databases">
        <authorList>
            <person name="Wen L."/>
            <person name="He K."/>
            <person name="Yang H."/>
        </authorList>
    </citation>
    <scope>NUCLEOTIDE SEQUENCE [LARGE SCALE GENOMIC DNA]</scope>
    <source>
        <strain evidence="2 3">TSA40</strain>
    </source>
</reference>
<dbReference type="SUPFAM" id="SSF55729">
    <property type="entry name" value="Acyl-CoA N-acyltransferases (Nat)"/>
    <property type="match status" value="1"/>
</dbReference>
<evidence type="ECO:0000313" key="3">
    <source>
        <dbReference type="Proteomes" id="UP000197535"/>
    </source>
</evidence>
<evidence type="ECO:0000313" key="2">
    <source>
        <dbReference type="EMBL" id="OWW18570.1"/>
    </source>
</evidence>
<organism evidence="2 3">
    <name type="scientific">Noviherbaspirillum denitrificans</name>
    <dbReference type="NCBI Taxonomy" id="1968433"/>
    <lineage>
        <taxon>Bacteria</taxon>
        <taxon>Pseudomonadati</taxon>
        <taxon>Pseudomonadota</taxon>
        <taxon>Betaproteobacteria</taxon>
        <taxon>Burkholderiales</taxon>
        <taxon>Oxalobacteraceae</taxon>
        <taxon>Noviherbaspirillum</taxon>
    </lineage>
</organism>
<dbReference type="OrthoDB" id="9087497at2"/>
<proteinExistence type="predicted"/>
<dbReference type="PANTHER" id="PTHR43415:SF3">
    <property type="entry name" value="GNAT-FAMILY ACETYLTRANSFERASE"/>
    <property type="match status" value="1"/>
</dbReference>
<name>A0A254T7E9_9BURK</name>
<keyword evidence="3" id="KW-1185">Reference proteome</keyword>